<evidence type="ECO:0000313" key="1">
    <source>
        <dbReference type="EMBL" id="RNA41347.1"/>
    </source>
</evidence>
<comment type="caution">
    <text evidence="1">The sequence shown here is derived from an EMBL/GenBank/DDBJ whole genome shotgun (WGS) entry which is preliminary data.</text>
</comment>
<keyword evidence="2" id="KW-1185">Reference proteome</keyword>
<dbReference type="Proteomes" id="UP000276133">
    <property type="component" value="Unassembled WGS sequence"/>
</dbReference>
<organism evidence="1 2">
    <name type="scientific">Brachionus plicatilis</name>
    <name type="common">Marine rotifer</name>
    <name type="synonym">Brachionus muelleri</name>
    <dbReference type="NCBI Taxonomy" id="10195"/>
    <lineage>
        <taxon>Eukaryota</taxon>
        <taxon>Metazoa</taxon>
        <taxon>Spiralia</taxon>
        <taxon>Gnathifera</taxon>
        <taxon>Rotifera</taxon>
        <taxon>Eurotatoria</taxon>
        <taxon>Monogononta</taxon>
        <taxon>Pseudotrocha</taxon>
        <taxon>Ploima</taxon>
        <taxon>Brachionidae</taxon>
        <taxon>Brachionus</taxon>
    </lineage>
</organism>
<accession>A0A3M7T074</accession>
<proteinExistence type="predicted"/>
<dbReference type="EMBL" id="REGN01000515">
    <property type="protein sequence ID" value="RNA41347.1"/>
    <property type="molecule type" value="Genomic_DNA"/>
</dbReference>
<dbReference type="AlphaFoldDB" id="A0A3M7T074"/>
<evidence type="ECO:0000313" key="2">
    <source>
        <dbReference type="Proteomes" id="UP000276133"/>
    </source>
</evidence>
<gene>
    <name evidence="1" type="ORF">BpHYR1_050427</name>
</gene>
<name>A0A3M7T074_BRAPC</name>
<reference evidence="1 2" key="1">
    <citation type="journal article" date="2018" name="Sci. Rep.">
        <title>Genomic signatures of local adaptation to the degree of environmental predictability in rotifers.</title>
        <authorList>
            <person name="Franch-Gras L."/>
            <person name="Hahn C."/>
            <person name="Garcia-Roger E.M."/>
            <person name="Carmona M.J."/>
            <person name="Serra M."/>
            <person name="Gomez A."/>
        </authorList>
    </citation>
    <scope>NUCLEOTIDE SEQUENCE [LARGE SCALE GENOMIC DNA]</scope>
    <source>
        <strain evidence="1">HYR1</strain>
    </source>
</reference>
<protein>
    <submittedName>
        <fullName evidence="1">Uncharacterized protein</fullName>
    </submittedName>
</protein>
<sequence>MNHLNKQYRPMGKLYIVLQSLTYFSIPNQMILQLQWQILIRLSKVKTRISQNFLRPPFDFDLTGFTSIKNCLFSTVKFSILYILLYGKSPPKSLIKKKMARTLKLDKYSLSPSLASSPVPSVGNTWLRSSSWSTAWSS</sequence>